<dbReference type="InterPro" id="IPR011249">
    <property type="entry name" value="Metalloenz_LuxS/M16"/>
</dbReference>
<sequence>MPNLVHRALAGCLLCLFSSLSLANSAQPTHEFQLENGLKVIVREDHRAPVVVSQLWYRVGSSYESAGLTGLSHALEHMMFKGSAKLAPGESSRILRELGAEENAFTSDDYTAYYQVLASDRLAVALEMEADRLASLKLPADEFAREIEVIKEERRLRTDDRPSALAYERFKALAFPASGYRNPTIGWMSDLQRMQVDDLRAWYQQWYRPNNATLVIVGDVQRDQVEKLVTRFFARIPGKPLPAAKPPLELATPGERRTTLYLKTQLPSLLMGFNVPGLATSEDARSVHALRLLAALLDGGSSARLPARLERGSQLVSGASAWYNAFTRGDSLFVLSATPNSQTGKTLAEAETGLWRELRALQEQPPSEEELNRVRAQVIAGLVYERDSISSQANSIGQLESVGLSWRLIDSDLQALSEVTGADIQAAAQRFFQRERMVVAHILPQENSHE</sequence>
<feature type="domain" description="Peptidase M16 C-terminal" evidence="8">
    <location>
        <begin position="194"/>
        <end position="377"/>
    </location>
</feature>
<feature type="domain" description="Peptidase M16 N-terminal" evidence="7">
    <location>
        <begin position="39"/>
        <end position="172"/>
    </location>
</feature>
<dbReference type="InterPro" id="IPR011765">
    <property type="entry name" value="Pept_M16_N"/>
</dbReference>
<feature type="chain" id="PRO_5014126459" evidence="6">
    <location>
        <begin position="24"/>
        <end position="450"/>
    </location>
</feature>
<dbReference type="PANTHER" id="PTHR43690:SF17">
    <property type="entry name" value="PROTEIN YHJJ"/>
    <property type="match status" value="1"/>
</dbReference>
<evidence type="ECO:0000256" key="3">
    <source>
        <dbReference type="ARBA" id="ARBA00022801"/>
    </source>
</evidence>
<dbReference type="SUPFAM" id="SSF63411">
    <property type="entry name" value="LuxS/MPP-like metallohydrolase"/>
    <property type="match status" value="2"/>
</dbReference>
<keyword evidence="4" id="KW-0862">Zinc</keyword>
<evidence type="ECO:0000259" key="7">
    <source>
        <dbReference type="Pfam" id="PF00675"/>
    </source>
</evidence>
<protein>
    <submittedName>
        <fullName evidence="9">Peptidase M16</fullName>
    </submittedName>
</protein>
<proteinExistence type="inferred from homology"/>
<dbReference type="GO" id="GO:0006508">
    <property type="term" value="P:proteolysis"/>
    <property type="evidence" value="ECO:0007669"/>
    <property type="project" value="UniProtKB-KW"/>
</dbReference>
<feature type="signal peptide" evidence="6">
    <location>
        <begin position="1"/>
        <end position="23"/>
    </location>
</feature>
<dbReference type="InterPro" id="IPR007863">
    <property type="entry name" value="Peptidase_M16_C"/>
</dbReference>
<evidence type="ECO:0000313" key="9">
    <source>
        <dbReference type="EMBL" id="PKF70230.1"/>
    </source>
</evidence>
<comment type="caution">
    <text evidence="9">The sequence shown here is derived from an EMBL/GenBank/DDBJ whole genome shotgun (WGS) entry which is preliminary data.</text>
</comment>
<evidence type="ECO:0000259" key="8">
    <source>
        <dbReference type="Pfam" id="PF05193"/>
    </source>
</evidence>
<dbReference type="EMBL" id="PIYS01000027">
    <property type="protein sequence ID" value="PKF70230.1"/>
    <property type="molecule type" value="Genomic_DNA"/>
</dbReference>
<evidence type="ECO:0000256" key="6">
    <source>
        <dbReference type="SAM" id="SignalP"/>
    </source>
</evidence>
<dbReference type="AlphaFoldDB" id="A0A2I0CM81"/>
<keyword evidence="2" id="KW-0645">Protease</keyword>
<evidence type="ECO:0000256" key="5">
    <source>
        <dbReference type="ARBA" id="ARBA00023049"/>
    </source>
</evidence>
<dbReference type="RefSeq" id="WP_101193995.1">
    <property type="nucleotide sequence ID" value="NZ_PIYS01000027.1"/>
</dbReference>
<gene>
    <name evidence="9" type="ORF">CW360_13060</name>
</gene>
<accession>A0A2I0CM81</accession>
<dbReference type="Pfam" id="PF00675">
    <property type="entry name" value="Peptidase_M16"/>
    <property type="match status" value="1"/>
</dbReference>
<dbReference type="Pfam" id="PF05193">
    <property type="entry name" value="Peptidase_M16_C"/>
    <property type="match status" value="1"/>
</dbReference>
<dbReference type="GO" id="GO:0046872">
    <property type="term" value="F:metal ion binding"/>
    <property type="evidence" value="ECO:0007669"/>
    <property type="project" value="InterPro"/>
</dbReference>
<dbReference type="Gene3D" id="3.30.830.10">
    <property type="entry name" value="Metalloenzyme, LuxS/M16 peptidase-like"/>
    <property type="match status" value="2"/>
</dbReference>
<keyword evidence="3" id="KW-0378">Hydrolase</keyword>
<evidence type="ECO:0000313" key="10">
    <source>
        <dbReference type="Proteomes" id="UP000242861"/>
    </source>
</evidence>
<dbReference type="InterPro" id="IPR050626">
    <property type="entry name" value="Peptidase_M16"/>
</dbReference>
<reference evidence="10" key="1">
    <citation type="submission" date="2017-12" db="EMBL/GenBank/DDBJ databases">
        <authorList>
            <person name="Yu X.-Y."/>
        </authorList>
    </citation>
    <scope>NUCLEOTIDE SEQUENCE [LARGE SCALE GENOMIC DNA]</scope>
    <source>
        <strain evidence="10">ZYSR67-Z</strain>
    </source>
</reference>
<dbReference type="Proteomes" id="UP000242861">
    <property type="component" value="Unassembled WGS sequence"/>
</dbReference>
<evidence type="ECO:0000256" key="4">
    <source>
        <dbReference type="ARBA" id="ARBA00022833"/>
    </source>
</evidence>
<evidence type="ECO:0000256" key="2">
    <source>
        <dbReference type="ARBA" id="ARBA00022670"/>
    </source>
</evidence>
<name>A0A2I0CM81_9PSED</name>
<keyword evidence="6" id="KW-0732">Signal</keyword>
<keyword evidence="5" id="KW-0482">Metalloprotease</keyword>
<evidence type="ECO:0000256" key="1">
    <source>
        <dbReference type="ARBA" id="ARBA00007261"/>
    </source>
</evidence>
<dbReference type="PANTHER" id="PTHR43690">
    <property type="entry name" value="NARDILYSIN"/>
    <property type="match status" value="1"/>
</dbReference>
<organism evidence="9 10">
    <name type="scientific">Pseudomonas fluvialis</name>
    <dbReference type="NCBI Taxonomy" id="1793966"/>
    <lineage>
        <taxon>Bacteria</taxon>
        <taxon>Pseudomonadati</taxon>
        <taxon>Pseudomonadota</taxon>
        <taxon>Gammaproteobacteria</taxon>
        <taxon>Pseudomonadales</taxon>
        <taxon>Pseudomonadaceae</taxon>
        <taxon>Pseudomonas</taxon>
    </lineage>
</organism>
<dbReference type="GO" id="GO:0008237">
    <property type="term" value="F:metallopeptidase activity"/>
    <property type="evidence" value="ECO:0007669"/>
    <property type="project" value="UniProtKB-KW"/>
</dbReference>
<comment type="similarity">
    <text evidence="1">Belongs to the peptidase M16 family.</text>
</comment>